<evidence type="ECO:0000256" key="1">
    <source>
        <dbReference type="SAM" id="SignalP"/>
    </source>
</evidence>
<accession>A0A1J1HJ77</accession>
<dbReference type="AlphaFoldDB" id="A0A1J1HJ77"/>
<keyword evidence="1" id="KW-0732">Signal</keyword>
<dbReference type="EMBL" id="CVRI01000006">
    <property type="protein sequence ID" value="CRK88104.1"/>
    <property type="molecule type" value="Genomic_DNA"/>
</dbReference>
<evidence type="ECO:0000313" key="3">
    <source>
        <dbReference type="Proteomes" id="UP000183832"/>
    </source>
</evidence>
<dbReference type="Proteomes" id="UP000183832">
    <property type="component" value="Unassembled WGS sequence"/>
</dbReference>
<protein>
    <submittedName>
        <fullName evidence="2">CLUMA_CG001889, isoform A</fullName>
    </submittedName>
</protein>
<feature type="signal peptide" evidence="1">
    <location>
        <begin position="1"/>
        <end position="17"/>
    </location>
</feature>
<reference evidence="2 3" key="1">
    <citation type="submission" date="2015-04" db="EMBL/GenBank/DDBJ databases">
        <authorList>
            <person name="Syromyatnikov M.Y."/>
            <person name="Popov V.N."/>
        </authorList>
    </citation>
    <scope>NUCLEOTIDE SEQUENCE [LARGE SCALE GENOMIC DNA]</scope>
</reference>
<organism evidence="2 3">
    <name type="scientific">Clunio marinus</name>
    <dbReference type="NCBI Taxonomy" id="568069"/>
    <lineage>
        <taxon>Eukaryota</taxon>
        <taxon>Metazoa</taxon>
        <taxon>Ecdysozoa</taxon>
        <taxon>Arthropoda</taxon>
        <taxon>Hexapoda</taxon>
        <taxon>Insecta</taxon>
        <taxon>Pterygota</taxon>
        <taxon>Neoptera</taxon>
        <taxon>Endopterygota</taxon>
        <taxon>Diptera</taxon>
        <taxon>Nematocera</taxon>
        <taxon>Chironomoidea</taxon>
        <taxon>Chironomidae</taxon>
        <taxon>Clunio</taxon>
    </lineage>
</organism>
<dbReference type="OrthoDB" id="7674957at2759"/>
<sequence>MFKIILLVSAIVLSISAQVFVQPVAHLSHRPVIAHQAVIQNSMWEQQLPPELLKSNKFYSNPRTAAHLAQESWLINGENPVYDREAEKIDRSSITKIFRNANLHKRK</sequence>
<feature type="chain" id="PRO_5012204630" evidence="1">
    <location>
        <begin position="18"/>
        <end position="107"/>
    </location>
</feature>
<gene>
    <name evidence="2" type="ORF">CLUMA_CG001889</name>
</gene>
<evidence type="ECO:0000313" key="2">
    <source>
        <dbReference type="EMBL" id="CRK88104.1"/>
    </source>
</evidence>
<proteinExistence type="predicted"/>
<keyword evidence="3" id="KW-1185">Reference proteome</keyword>
<name>A0A1J1HJ77_9DIPT</name>